<dbReference type="PANTHER" id="PTHR10635">
    <property type="entry name" value="COATOMER SUBUNIT BETA"/>
    <property type="match status" value="1"/>
</dbReference>
<dbReference type="GO" id="GO:0000139">
    <property type="term" value="C:Golgi membrane"/>
    <property type="evidence" value="ECO:0007669"/>
    <property type="project" value="UniProtKB-SubCell"/>
</dbReference>
<dbReference type="OrthoDB" id="10261439at2759"/>
<dbReference type="InterPro" id="IPR016460">
    <property type="entry name" value="COPB1"/>
</dbReference>
<keyword evidence="5 14" id="KW-0963">Cytoplasm</keyword>
<dbReference type="AlphaFoldDB" id="A0A162R346"/>
<accession>A0A162R346</accession>
<evidence type="ECO:0000313" key="18">
    <source>
        <dbReference type="EMBL" id="OAD02779.1"/>
    </source>
</evidence>
<dbReference type="SUPFAM" id="SSF48371">
    <property type="entry name" value="ARM repeat"/>
    <property type="match status" value="1"/>
</dbReference>
<evidence type="ECO:0000256" key="2">
    <source>
        <dbReference type="ARBA" id="ARBA00011775"/>
    </source>
</evidence>
<comment type="function">
    <text evidence="12 14">The coatomer is a cytosolic protein complex that binds to dilysine motifs and reversibly associates with Golgi non-clathrin-coated vesicles, which further mediate biosynthetic protein transport from the ER, via the Golgi up to the trans Golgi network. Coatomer complex is required for budding from Golgi membranes, and is essential for the retrograde Golgi-to-ER transport of dilysine-tagged proteins.</text>
</comment>
<dbReference type="EMBL" id="AMYB01000004">
    <property type="protein sequence ID" value="OAD02779.1"/>
    <property type="molecule type" value="Genomic_DNA"/>
</dbReference>
<keyword evidence="4 14" id="KW-0813">Transport</keyword>
<evidence type="ECO:0000313" key="19">
    <source>
        <dbReference type="Proteomes" id="UP000077051"/>
    </source>
</evidence>
<dbReference type="InterPro" id="IPR011989">
    <property type="entry name" value="ARM-like"/>
</dbReference>
<evidence type="ECO:0000259" key="17">
    <source>
        <dbReference type="Pfam" id="PF14806"/>
    </source>
</evidence>
<evidence type="ECO:0000256" key="14">
    <source>
        <dbReference type="PIRNR" id="PIRNR005727"/>
    </source>
</evidence>
<keyword evidence="11 14" id="KW-0968">Cytoplasmic vesicle</keyword>
<evidence type="ECO:0000256" key="9">
    <source>
        <dbReference type="ARBA" id="ARBA00023034"/>
    </source>
</evidence>
<dbReference type="GO" id="GO:0006891">
    <property type="term" value="P:intra-Golgi vesicle-mediated transport"/>
    <property type="evidence" value="ECO:0007669"/>
    <property type="project" value="TreeGrafter"/>
</dbReference>
<dbReference type="Pfam" id="PF01602">
    <property type="entry name" value="Adaptin_N"/>
    <property type="match status" value="1"/>
</dbReference>
<keyword evidence="9 14" id="KW-0333">Golgi apparatus</keyword>
<evidence type="ECO:0000256" key="13">
    <source>
        <dbReference type="ARBA" id="ARBA00030841"/>
    </source>
</evidence>
<protein>
    <recommendedName>
        <fullName evidence="3 14">Coatomer subunit beta</fullName>
    </recommendedName>
    <alternativeName>
        <fullName evidence="13 14">Beta-coat protein</fullName>
    </alternativeName>
</protein>
<evidence type="ECO:0000256" key="3">
    <source>
        <dbReference type="ARBA" id="ARBA00017024"/>
    </source>
</evidence>
<dbReference type="STRING" id="747725.A0A162R346"/>
<evidence type="ECO:0000259" key="16">
    <source>
        <dbReference type="Pfam" id="PF07718"/>
    </source>
</evidence>
<dbReference type="PANTHER" id="PTHR10635:SF0">
    <property type="entry name" value="COATOMER SUBUNIT BETA"/>
    <property type="match status" value="1"/>
</dbReference>
<dbReference type="InterPro" id="IPR029446">
    <property type="entry name" value="COPB1_appendage_platform_dom"/>
</dbReference>
<keyword evidence="8 14" id="KW-0653">Protein transport</keyword>
<comment type="caution">
    <text evidence="18">The sequence shown here is derived from an EMBL/GenBank/DDBJ whole genome shotgun (WGS) entry which is preliminary data.</text>
</comment>
<dbReference type="PIRSF" id="PIRSF005727">
    <property type="entry name" value="Coatomer_beta_subunit"/>
    <property type="match status" value="1"/>
</dbReference>
<dbReference type="VEuPathDB" id="FungiDB:MUCCIDRAFT_162397"/>
<dbReference type="GO" id="GO:0005198">
    <property type="term" value="F:structural molecule activity"/>
    <property type="evidence" value="ECO:0007669"/>
    <property type="project" value="InterPro"/>
</dbReference>
<evidence type="ECO:0000256" key="10">
    <source>
        <dbReference type="ARBA" id="ARBA00023136"/>
    </source>
</evidence>
<organism evidence="18 19">
    <name type="scientific">Mucor lusitanicus CBS 277.49</name>
    <dbReference type="NCBI Taxonomy" id="747725"/>
    <lineage>
        <taxon>Eukaryota</taxon>
        <taxon>Fungi</taxon>
        <taxon>Fungi incertae sedis</taxon>
        <taxon>Mucoromycota</taxon>
        <taxon>Mucoromycotina</taxon>
        <taxon>Mucoromycetes</taxon>
        <taxon>Mucorales</taxon>
        <taxon>Mucorineae</taxon>
        <taxon>Mucoraceae</taxon>
        <taxon>Mucor</taxon>
    </lineage>
</organism>
<keyword evidence="10 14" id="KW-0472">Membrane</keyword>
<feature type="domain" description="Coatomer beta subunit C-terminal" evidence="16">
    <location>
        <begin position="679"/>
        <end position="813"/>
    </location>
</feature>
<dbReference type="Gene3D" id="1.25.10.10">
    <property type="entry name" value="Leucine-rich Repeat Variant"/>
    <property type="match status" value="1"/>
</dbReference>
<evidence type="ECO:0000256" key="1">
    <source>
        <dbReference type="ARBA" id="ARBA00004255"/>
    </source>
</evidence>
<proteinExistence type="predicted"/>
<evidence type="ECO:0000256" key="7">
    <source>
        <dbReference type="ARBA" id="ARBA00022892"/>
    </source>
</evidence>
<dbReference type="Proteomes" id="UP000077051">
    <property type="component" value="Unassembled WGS sequence"/>
</dbReference>
<dbReference type="InterPro" id="IPR002553">
    <property type="entry name" value="Clathrin/coatomer_adapt-like_N"/>
</dbReference>
<comment type="subcellular location">
    <subcellularLocation>
        <location evidence="14">Cytoplasm</location>
    </subcellularLocation>
    <subcellularLocation>
        <location evidence="1 14">Golgi apparatus membrane</location>
        <topology evidence="1 14">Peripheral membrane protein</topology>
        <orientation evidence="1 14">Cytoplasmic side</orientation>
    </subcellularLocation>
    <subcellularLocation>
        <location evidence="14">Cytoplasmic vesicle</location>
        <location evidence="14">COPI-coated vesicle membrane</location>
        <topology evidence="14">Peripheral membrane protein</topology>
        <orientation evidence="14">Cytoplasmic side</orientation>
    </subcellularLocation>
</comment>
<dbReference type="InterPro" id="IPR011710">
    <property type="entry name" value="Coatomer_bsu_C"/>
</dbReference>
<sequence length="953" mass="106162">MATDLCYTLVYQDDATETPSLQDFQRAFEKGSDDTRIETMKKLLVIMLNGDPMEKLLLHVIRFVLPSRNKQLKKLLQFYWEICPKTKPDGKLKDEFILVCNALMNDLQHPNEYIRGSTLRFLCKIKEAEVLEPLVPSVRACLEHRHSYVRKNAVFAIGAIFKAFDHLFPDAPEVVQSFLLSEADMTCRRNAFVVLCNVDQPLAVQYLLQVIDSVPTFDELLQLAVIELIRKDSKVSSANKAAYIRVLSELLAAASHSVKYEAAAVLLYLTTSPAAVKAAASCYIELIVKESDNNVKLIVLDRLEEIRNKHDRVLDDLVMDILQVLSSPDIEVRRKAIRIALEMVSSRNVQEVVLFLKKELSKTQDDAYEKNTEYRQLLIQSIHTCAIKFSEVAANVVHVLMEFLGDSNNPAAVDVVAFVREVVEKFPGLRESILEKLLDTFADMKSGKVFRGALWIIGEYCENIKEIDDAWKQIRHALGEIPLLASEQKLLDATEAADNEDEKTDKAAAVPSGAAAPRRILADGTYATESAYTESSASASRLEAVKAAKKPPLRSLLLAGDYFLGTVLSTAITKLVLRYNTIASDASLANARKAEAMLIMTSILRIGQSKFVAFEIDEDSYDRIMQDLRIVGTAGASQDVISTVYLQDTREVYAKQLQAEDKRLADAKAESEASVQVQVDDAIVFRQFSKKSGGAADEYDQDLSRATGSLDDKDDLMSKLNRIVQLTGFSDKVYAEAVVNVHQYDILMDVLIVNQTNETLQNLTVEFATLGDLKLVDRPATHNLAPHSFLTVKAPIKVSSTETGVIFGNIVYDSHGSTENCVVLNDIHIDIMDYINPAYCNETQFRSMWTEFEWENKVNVNTNVGDLRGYLQHIMDSTNMSCLTPKKQLEGDCGFLSANMYARSIFGEDALANLSIEKNGDGPITGHIRIRSKTQGIALSLGDKITLAQKTVA</sequence>
<evidence type="ECO:0000256" key="11">
    <source>
        <dbReference type="ARBA" id="ARBA00023329"/>
    </source>
</evidence>
<keyword evidence="7 14" id="KW-0931">ER-Golgi transport</keyword>
<gene>
    <name evidence="18" type="ORF">MUCCIDRAFT_162397</name>
</gene>
<evidence type="ECO:0000259" key="15">
    <source>
        <dbReference type="Pfam" id="PF01602"/>
    </source>
</evidence>
<dbReference type="Pfam" id="PF07718">
    <property type="entry name" value="Coatamer_beta_C"/>
    <property type="match status" value="1"/>
</dbReference>
<evidence type="ECO:0000256" key="6">
    <source>
        <dbReference type="ARBA" id="ARBA00022737"/>
    </source>
</evidence>
<evidence type="ECO:0000256" key="4">
    <source>
        <dbReference type="ARBA" id="ARBA00022448"/>
    </source>
</evidence>
<dbReference type="InterPro" id="IPR016024">
    <property type="entry name" value="ARM-type_fold"/>
</dbReference>
<dbReference type="FunFam" id="1.25.10.10:FF:000444">
    <property type="entry name" value="Coatomer subunit beta"/>
    <property type="match status" value="1"/>
</dbReference>
<feature type="domain" description="Clathrin/coatomer adaptor adaptin-like N-terminal" evidence="15">
    <location>
        <begin position="19"/>
        <end position="494"/>
    </location>
</feature>
<feature type="domain" description="Coatomer beta subunit appendage platform" evidence="17">
    <location>
        <begin position="819"/>
        <end position="945"/>
    </location>
</feature>
<keyword evidence="6" id="KW-0677">Repeat</keyword>
<evidence type="ECO:0000256" key="12">
    <source>
        <dbReference type="ARBA" id="ARBA00025536"/>
    </source>
</evidence>
<dbReference type="GO" id="GO:0006888">
    <property type="term" value="P:endoplasmic reticulum to Golgi vesicle-mediated transport"/>
    <property type="evidence" value="ECO:0007669"/>
    <property type="project" value="TreeGrafter"/>
</dbReference>
<reference evidence="18 19" key="1">
    <citation type="submission" date="2015-06" db="EMBL/GenBank/DDBJ databases">
        <title>Expansion of signal transduction pathways in fungi by whole-genome duplication.</title>
        <authorList>
            <consortium name="DOE Joint Genome Institute"/>
            <person name="Corrochano L.M."/>
            <person name="Kuo A."/>
            <person name="Marcet-Houben M."/>
            <person name="Polaino S."/>
            <person name="Salamov A."/>
            <person name="Villalobos J.M."/>
            <person name="Alvarez M.I."/>
            <person name="Avalos J."/>
            <person name="Benito E.P."/>
            <person name="Benoit I."/>
            <person name="Burger G."/>
            <person name="Camino L.P."/>
            <person name="Canovas D."/>
            <person name="Cerda-Olmedo E."/>
            <person name="Cheng J.-F."/>
            <person name="Dominguez A."/>
            <person name="Elias M."/>
            <person name="Eslava A.P."/>
            <person name="Glaser F."/>
            <person name="Grimwood J."/>
            <person name="Gutierrez G."/>
            <person name="Heitman J."/>
            <person name="Henrissat B."/>
            <person name="Iturriaga E.A."/>
            <person name="Lang B.F."/>
            <person name="Lavin J.L."/>
            <person name="Lee S."/>
            <person name="Li W."/>
            <person name="Lindquist E."/>
            <person name="Lopez-Garcia S."/>
            <person name="Luque E.M."/>
            <person name="Marcos A.T."/>
            <person name="Martin J."/>
            <person name="Mccluskey K."/>
            <person name="Medina H.R."/>
            <person name="Miralles-Duran A."/>
            <person name="Miyazaki A."/>
            <person name="Munoz-Torres E."/>
            <person name="Oguiza J.A."/>
            <person name="Ohm R."/>
            <person name="Olmedo M."/>
            <person name="Orejas M."/>
            <person name="Ortiz-Castellanos L."/>
            <person name="Pisabarro A.G."/>
            <person name="Rodriguez-Romero J."/>
            <person name="Ruiz-Herrera J."/>
            <person name="Ruiz-Vazquez R."/>
            <person name="Sanz C."/>
            <person name="Schackwitz W."/>
            <person name="Schmutz J."/>
            <person name="Shahriari M."/>
            <person name="Shelest E."/>
            <person name="Silva-Franco F."/>
            <person name="Soanes D."/>
            <person name="Syed K."/>
            <person name="Tagua V.G."/>
            <person name="Talbot N.J."/>
            <person name="Thon M."/>
            <person name="De Vries R.P."/>
            <person name="Wiebenga A."/>
            <person name="Yadav J.S."/>
            <person name="Braun E.L."/>
            <person name="Baker S."/>
            <person name="Garre V."/>
            <person name="Horwitz B."/>
            <person name="Torres-Martinez S."/>
            <person name="Idnurm A."/>
            <person name="Herrera-Estrella A."/>
            <person name="Gabaldon T."/>
            <person name="Grigoriev I.V."/>
        </authorList>
    </citation>
    <scope>NUCLEOTIDE SEQUENCE [LARGE SCALE GENOMIC DNA]</scope>
    <source>
        <strain evidence="18 19">CBS 277.49</strain>
    </source>
</reference>
<dbReference type="GO" id="GO:0030126">
    <property type="term" value="C:COPI vesicle coat"/>
    <property type="evidence" value="ECO:0007669"/>
    <property type="project" value="InterPro"/>
</dbReference>
<dbReference type="Pfam" id="PF14806">
    <property type="entry name" value="Coatomer_b_Cpla"/>
    <property type="match status" value="1"/>
</dbReference>
<evidence type="ECO:0000256" key="5">
    <source>
        <dbReference type="ARBA" id="ARBA00022490"/>
    </source>
</evidence>
<name>A0A162R346_MUCCL</name>
<keyword evidence="19" id="KW-1185">Reference proteome</keyword>
<comment type="subunit">
    <text evidence="2 14">Oligomeric complex that consists of at least the alpha, beta, beta', gamma, delta, epsilon and zeta subunits.</text>
</comment>
<evidence type="ECO:0000256" key="8">
    <source>
        <dbReference type="ARBA" id="ARBA00022927"/>
    </source>
</evidence>
<dbReference type="GO" id="GO:0006886">
    <property type="term" value="P:intracellular protein transport"/>
    <property type="evidence" value="ECO:0007669"/>
    <property type="project" value="InterPro"/>
</dbReference>